<dbReference type="SUPFAM" id="SSF53649">
    <property type="entry name" value="Alkaline phosphatase-like"/>
    <property type="match status" value="1"/>
</dbReference>
<dbReference type="InterPro" id="IPR050738">
    <property type="entry name" value="Sulfatase"/>
</dbReference>
<evidence type="ECO:0000313" key="8">
    <source>
        <dbReference type="Proteomes" id="UP000753961"/>
    </source>
</evidence>
<dbReference type="InterPro" id="IPR024607">
    <property type="entry name" value="Sulfatase_CS"/>
</dbReference>
<dbReference type="InterPro" id="IPR000917">
    <property type="entry name" value="Sulfatase_N"/>
</dbReference>
<feature type="chain" id="PRO_5036831027" evidence="5">
    <location>
        <begin position="22"/>
        <end position="487"/>
    </location>
</feature>
<keyword evidence="8" id="KW-1185">Reference proteome</keyword>
<keyword evidence="5" id="KW-0732">Signal</keyword>
<evidence type="ECO:0000313" key="7">
    <source>
        <dbReference type="EMBL" id="MBY5959191.1"/>
    </source>
</evidence>
<dbReference type="RefSeq" id="WP_222580730.1">
    <property type="nucleotide sequence ID" value="NZ_JAHVHU010000012.1"/>
</dbReference>
<dbReference type="PANTHER" id="PTHR42693:SF53">
    <property type="entry name" value="ENDO-4-O-SULFATASE"/>
    <property type="match status" value="1"/>
</dbReference>
<accession>A0A953HYV0</accession>
<feature type="domain" description="Sulfatase N-terminal" evidence="6">
    <location>
        <begin position="35"/>
        <end position="306"/>
    </location>
</feature>
<evidence type="ECO:0000256" key="2">
    <source>
        <dbReference type="ARBA" id="ARBA00022723"/>
    </source>
</evidence>
<evidence type="ECO:0000256" key="4">
    <source>
        <dbReference type="ARBA" id="ARBA00022837"/>
    </source>
</evidence>
<dbReference type="CDD" id="cd16027">
    <property type="entry name" value="SGSH"/>
    <property type="match status" value="1"/>
</dbReference>
<dbReference type="GO" id="GO:0004065">
    <property type="term" value="F:arylsulfatase activity"/>
    <property type="evidence" value="ECO:0007669"/>
    <property type="project" value="TreeGrafter"/>
</dbReference>
<dbReference type="Pfam" id="PF00884">
    <property type="entry name" value="Sulfatase"/>
    <property type="match status" value="1"/>
</dbReference>
<evidence type="ECO:0000256" key="3">
    <source>
        <dbReference type="ARBA" id="ARBA00022801"/>
    </source>
</evidence>
<sequence length="487" mass="54769">MKWLNVLVVLVCISAHPMQSAGQGIIDPMGTRDQPNIVILIADDWSWPHASISPHSDPVVHTPNFDKIAQNGVLFTNAHVAAPSCSPSRASILTGRYPHELGSGANLYGSFPKDLQVYPDILAATGYQIGYTGKGWGPGNFQISGWQHNPAGPQYADITSFLDAVPEDASFCFWYGSIRPHRPYQEGAGLTAGLDSALVKVPPYLPDLPQVKMDILDYYHAVHQFDQQVGEVLKVLEQKGRLENTLLVVTSDNGWPFPRGKATLYDAGTRVPLAIMWKGKIQKDQVVDDLVNLIDLAPTFLEAAGAKIPSDLSGASLWPALKNRHGIKGSDTIFVERERHSITRSGQKGYPMRAVRTRDFLYIKNFESHRWPAGNPQRMIEEKQYRGADIDRSPTKDVLVENQKSYLKQGRSYFLFDQIFSKRSVEELYDLTHDPHQLNNVINNEKYQEKALVFRTALEQWMEASNDPRLLKESSFDDYKYYGRIPK</sequence>
<dbReference type="GO" id="GO:0046872">
    <property type="term" value="F:metal ion binding"/>
    <property type="evidence" value="ECO:0007669"/>
    <property type="project" value="UniProtKB-KW"/>
</dbReference>
<keyword evidence="2" id="KW-0479">Metal-binding</keyword>
<dbReference type="InterPro" id="IPR017850">
    <property type="entry name" value="Alkaline_phosphatase_core_sf"/>
</dbReference>
<keyword evidence="4" id="KW-0106">Calcium</keyword>
<gene>
    <name evidence="7" type="ORF">KUV50_13645</name>
</gene>
<dbReference type="AlphaFoldDB" id="A0A953HYV0"/>
<organism evidence="7 8">
    <name type="scientific">Membranihabitans marinus</name>
    <dbReference type="NCBI Taxonomy" id="1227546"/>
    <lineage>
        <taxon>Bacteria</taxon>
        <taxon>Pseudomonadati</taxon>
        <taxon>Bacteroidota</taxon>
        <taxon>Saprospiria</taxon>
        <taxon>Saprospirales</taxon>
        <taxon>Saprospiraceae</taxon>
        <taxon>Membranihabitans</taxon>
    </lineage>
</organism>
<comment type="similarity">
    <text evidence="1">Belongs to the sulfatase family.</text>
</comment>
<proteinExistence type="inferred from homology"/>
<evidence type="ECO:0000256" key="1">
    <source>
        <dbReference type="ARBA" id="ARBA00008779"/>
    </source>
</evidence>
<dbReference type="Gene3D" id="3.40.720.10">
    <property type="entry name" value="Alkaline Phosphatase, subunit A"/>
    <property type="match status" value="1"/>
</dbReference>
<dbReference type="PANTHER" id="PTHR42693">
    <property type="entry name" value="ARYLSULFATASE FAMILY MEMBER"/>
    <property type="match status" value="1"/>
</dbReference>
<evidence type="ECO:0000259" key="6">
    <source>
        <dbReference type="Pfam" id="PF00884"/>
    </source>
</evidence>
<feature type="signal peptide" evidence="5">
    <location>
        <begin position="1"/>
        <end position="21"/>
    </location>
</feature>
<dbReference type="Proteomes" id="UP000753961">
    <property type="component" value="Unassembled WGS sequence"/>
</dbReference>
<comment type="caution">
    <text evidence="7">The sequence shown here is derived from an EMBL/GenBank/DDBJ whole genome shotgun (WGS) entry which is preliminary data.</text>
</comment>
<evidence type="ECO:0000256" key="5">
    <source>
        <dbReference type="SAM" id="SignalP"/>
    </source>
</evidence>
<name>A0A953HYV0_9BACT</name>
<dbReference type="PROSITE" id="PS00523">
    <property type="entry name" value="SULFATASE_1"/>
    <property type="match status" value="1"/>
</dbReference>
<protein>
    <submittedName>
        <fullName evidence="7">Sulfatase</fullName>
    </submittedName>
</protein>
<keyword evidence="3" id="KW-0378">Hydrolase</keyword>
<reference evidence="7" key="1">
    <citation type="submission" date="2021-06" db="EMBL/GenBank/DDBJ databases">
        <title>44 bacteria genomes isolated from Dapeng, Shenzhen.</title>
        <authorList>
            <person name="Zheng W."/>
            <person name="Yu S."/>
            <person name="Huang Y."/>
        </authorList>
    </citation>
    <scope>NUCLEOTIDE SEQUENCE</scope>
    <source>
        <strain evidence="7">DP5N28-2</strain>
    </source>
</reference>
<dbReference type="EMBL" id="JAHVHU010000012">
    <property type="protein sequence ID" value="MBY5959191.1"/>
    <property type="molecule type" value="Genomic_DNA"/>
</dbReference>